<proteinExistence type="predicted"/>
<dbReference type="Gene3D" id="1.10.287.950">
    <property type="entry name" value="Methyl-accepting chemotaxis protein"/>
    <property type="match status" value="1"/>
</dbReference>
<gene>
    <name evidence="1" type="ORF">EV212_1054</name>
</gene>
<organism evidence="1 2">
    <name type="scientific">Frisingicoccus caecimuris</name>
    <dbReference type="NCBI Taxonomy" id="1796636"/>
    <lineage>
        <taxon>Bacteria</taxon>
        <taxon>Bacillati</taxon>
        <taxon>Bacillota</taxon>
        <taxon>Clostridia</taxon>
        <taxon>Lachnospirales</taxon>
        <taxon>Lachnospiraceae</taxon>
        <taxon>Frisingicoccus</taxon>
    </lineage>
</organism>
<dbReference type="RefSeq" id="WP_132090711.1">
    <property type="nucleotide sequence ID" value="NZ_JANKAQ010000007.1"/>
</dbReference>
<evidence type="ECO:0000313" key="1">
    <source>
        <dbReference type="EMBL" id="TCO84743.1"/>
    </source>
</evidence>
<dbReference type="Proteomes" id="UP000295711">
    <property type="component" value="Unassembled WGS sequence"/>
</dbReference>
<protein>
    <submittedName>
        <fullName evidence="1">X-X-X-Leu-X-X-Gly heptad repeat protein</fullName>
    </submittedName>
</protein>
<evidence type="ECO:0000313" key="2">
    <source>
        <dbReference type="Proteomes" id="UP000295711"/>
    </source>
</evidence>
<keyword evidence="2" id="KW-1185">Reference proteome</keyword>
<name>A0A4R2LI34_9FIRM</name>
<dbReference type="OrthoDB" id="9815841at2"/>
<sequence>MSGTASEAQGYVDAAAEKLARIPDFEVPELTVNAAGIEGVVSDMTAKLEILKSYSDSLSGVKEKFAAMGSALETMKSSVAQLETGSRQHTEGITTFNEGIAQLYEGAAALSNGASELTTAGESLNTGFSTLTQGALTLKEGVAAFDEEGIQSLGDLAGRDLENILTRIRALKEADSRYDNFAGIRENQTGSVKFIIETAEIEK</sequence>
<accession>A0A4R2LI34</accession>
<comment type="caution">
    <text evidence="1">The sequence shown here is derived from an EMBL/GenBank/DDBJ whole genome shotgun (WGS) entry which is preliminary data.</text>
</comment>
<dbReference type="AlphaFoldDB" id="A0A4R2LI34"/>
<dbReference type="EMBL" id="SLXA01000005">
    <property type="protein sequence ID" value="TCO84743.1"/>
    <property type="molecule type" value="Genomic_DNA"/>
</dbReference>
<reference evidence="1 2" key="1">
    <citation type="submission" date="2019-03" db="EMBL/GenBank/DDBJ databases">
        <title>Genomic Encyclopedia of Type Strains, Phase IV (KMG-IV): sequencing the most valuable type-strain genomes for metagenomic binning, comparative biology and taxonomic classification.</title>
        <authorList>
            <person name="Goeker M."/>
        </authorList>
    </citation>
    <scope>NUCLEOTIDE SEQUENCE [LARGE SCALE GENOMIC DNA]</scope>
    <source>
        <strain evidence="1 2">DSM 28559</strain>
    </source>
</reference>